<comment type="caution">
    <text evidence="3">The sequence shown here is derived from an EMBL/GenBank/DDBJ whole genome shotgun (WGS) entry which is preliminary data.</text>
</comment>
<dbReference type="InterPro" id="IPR052800">
    <property type="entry name" value="DNA_Repair_Helicase_ZGRF1"/>
</dbReference>
<feature type="compositionally biased region" description="Basic and acidic residues" evidence="1">
    <location>
        <begin position="485"/>
        <end position="506"/>
    </location>
</feature>
<evidence type="ECO:0000313" key="4">
    <source>
        <dbReference type="Proteomes" id="UP001187192"/>
    </source>
</evidence>
<feature type="region of interest" description="Disordered" evidence="1">
    <location>
        <begin position="469"/>
        <end position="518"/>
    </location>
</feature>
<dbReference type="PANTHER" id="PTHR28535">
    <property type="entry name" value="ZINC FINGER GRF-TYPE CONTAINING 1"/>
    <property type="match status" value="1"/>
</dbReference>
<protein>
    <recommendedName>
        <fullName evidence="2">5'-3' DNA helicase ZGRF1-like N-terminal domain-containing protein</fullName>
    </recommendedName>
</protein>
<sequence>MADVKKWSVTYTKHVKQKRKVYQDGFLELHKTTNKLFLYDDGEKLLECRSLKKDEVVSCGETLTFNAYLVDVNGAEGDSEEPPAPSSNPIRRDNRNRTAEKNKSQRLTLSPSQKIIRDFKKRELLKYEAMQNKSPDSTKSSVAEWEVLYTTQITQKAKKYHDGFVQLSIRGSIGRQIMLFDASRNTLDSRYLKKDEKIESGARITFDGHLVDIGEPRRNNTSFGEINFNVKRENGLMYGQQSCAYRKNTLQKVYSKVESIKSEFQNDGASHRSQDTSEQSETEWQVLYTTQLTQKSKKYHDGFLKLTICGSRGRQAMLYDETRSLLSTRFLKKEDVLRSGISLAFDAYLIDIGDPEVKNETTAAQGNNCNVTKEMGKMHKRQSSLTTNNYVLKGKSHTDACLRKDAESKFNISNKSIKEASREEDPTTKRLRDAHQILSILKKPRMENSTAAGYADNKMTLTKEPLVSNAADLDLDDQAPISSVPHDKTSENVDADESRESKDIIRPSDIMSSKGKFR</sequence>
<feature type="domain" description="5'-3' DNA helicase ZGRF1-like N-terminal" evidence="2">
    <location>
        <begin position="283"/>
        <end position="360"/>
    </location>
</feature>
<name>A0AA88CVJ9_FICCA</name>
<reference evidence="3" key="1">
    <citation type="submission" date="2023-07" db="EMBL/GenBank/DDBJ databases">
        <title>draft genome sequence of fig (Ficus carica).</title>
        <authorList>
            <person name="Takahashi T."/>
            <person name="Nishimura K."/>
        </authorList>
    </citation>
    <scope>NUCLEOTIDE SEQUENCE</scope>
</reference>
<dbReference type="EMBL" id="BTGU01000003">
    <property type="protein sequence ID" value="GMN31452.1"/>
    <property type="molecule type" value="Genomic_DNA"/>
</dbReference>
<dbReference type="GO" id="GO:0035861">
    <property type="term" value="C:site of double-strand break"/>
    <property type="evidence" value="ECO:0007669"/>
    <property type="project" value="TreeGrafter"/>
</dbReference>
<dbReference type="Proteomes" id="UP001187192">
    <property type="component" value="Unassembled WGS sequence"/>
</dbReference>
<feature type="domain" description="5'-3' DNA helicase ZGRF1-like N-terminal" evidence="2">
    <location>
        <begin position="4"/>
        <end position="80"/>
    </location>
</feature>
<dbReference type="InterPro" id="IPR018838">
    <property type="entry name" value="ZGRF1-like_N"/>
</dbReference>
<feature type="region of interest" description="Disordered" evidence="1">
    <location>
        <begin position="74"/>
        <end position="107"/>
    </location>
</feature>
<proteinExistence type="predicted"/>
<dbReference type="AlphaFoldDB" id="A0AA88CVJ9"/>
<evidence type="ECO:0000256" key="1">
    <source>
        <dbReference type="SAM" id="MobiDB-lite"/>
    </source>
</evidence>
<dbReference type="GO" id="GO:0005634">
    <property type="term" value="C:nucleus"/>
    <property type="evidence" value="ECO:0007669"/>
    <property type="project" value="TreeGrafter"/>
</dbReference>
<dbReference type="PANTHER" id="PTHR28535:SF1">
    <property type="entry name" value="PROTEIN ZGRF1"/>
    <property type="match status" value="1"/>
</dbReference>
<feature type="domain" description="5'-3' DNA helicase ZGRF1-like N-terminal" evidence="2">
    <location>
        <begin position="142"/>
        <end position="218"/>
    </location>
</feature>
<gene>
    <name evidence="3" type="ORF">TIFTF001_003256</name>
</gene>
<evidence type="ECO:0000313" key="3">
    <source>
        <dbReference type="EMBL" id="GMN31452.1"/>
    </source>
</evidence>
<dbReference type="GO" id="GO:0006302">
    <property type="term" value="P:double-strand break repair"/>
    <property type="evidence" value="ECO:0007669"/>
    <property type="project" value="TreeGrafter"/>
</dbReference>
<keyword evidence="4" id="KW-1185">Reference proteome</keyword>
<accession>A0AA88CVJ9</accession>
<feature type="compositionally biased region" description="Basic and acidic residues" evidence="1">
    <location>
        <begin position="90"/>
        <end position="103"/>
    </location>
</feature>
<evidence type="ECO:0000259" key="2">
    <source>
        <dbReference type="Pfam" id="PF10382"/>
    </source>
</evidence>
<organism evidence="3 4">
    <name type="scientific">Ficus carica</name>
    <name type="common">Common fig</name>
    <dbReference type="NCBI Taxonomy" id="3494"/>
    <lineage>
        <taxon>Eukaryota</taxon>
        <taxon>Viridiplantae</taxon>
        <taxon>Streptophyta</taxon>
        <taxon>Embryophyta</taxon>
        <taxon>Tracheophyta</taxon>
        <taxon>Spermatophyta</taxon>
        <taxon>Magnoliopsida</taxon>
        <taxon>eudicotyledons</taxon>
        <taxon>Gunneridae</taxon>
        <taxon>Pentapetalae</taxon>
        <taxon>rosids</taxon>
        <taxon>fabids</taxon>
        <taxon>Rosales</taxon>
        <taxon>Moraceae</taxon>
        <taxon>Ficeae</taxon>
        <taxon>Ficus</taxon>
    </lineage>
</organism>
<dbReference type="Pfam" id="PF10382">
    <property type="entry name" value="ZGRF1-like_N"/>
    <property type="match status" value="3"/>
</dbReference>